<dbReference type="PANTHER" id="PTHR36978">
    <property type="entry name" value="P-LOOP CONTAINING NUCLEOTIDE TRIPHOSPHATE HYDROLASE"/>
    <property type="match status" value="1"/>
</dbReference>
<dbReference type="EMBL" id="JAVFKD010000015">
    <property type="protein sequence ID" value="KAK5989503.1"/>
    <property type="molecule type" value="Genomic_DNA"/>
</dbReference>
<evidence type="ECO:0000313" key="3">
    <source>
        <dbReference type="Proteomes" id="UP001338125"/>
    </source>
</evidence>
<keyword evidence="1" id="KW-0472">Membrane</keyword>
<gene>
    <name evidence="2" type="ORF">PT974_11026</name>
</gene>
<dbReference type="PANTHER" id="PTHR36978:SF3">
    <property type="entry name" value="P-LOOP CONTAINING NUCLEOSIDE TRIPHOSPHATE HYDROLASE PROTEIN"/>
    <property type="match status" value="1"/>
</dbReference>
<dbReference type="InterPro" id="IPR040632">
    <property type="entry name" value="Sulfotransfer_4"/>
</dbReference>
<dbReference type="Proteomes" id="UP001338125">
    <property type="component" value="Unassembled WGS sequence"/>
</dbReference>
<keyword evidence="1" id="KW-0812">Transmembrane</keyword>
<sequence length="266" mass="29918">MGAVASVPTDRSRSLKVIGAGISRTGTVSMAMALEKLLNGPVLHGGTQMISREDAYVRLWCDLMANRHDKPVLMKLLREATAGFVAVTDVPPIYFLPELLELYPDAKVVLVTRDPDRWLRSMEPLIRAAESPQWILKTLLWPCRTWRWAPVWVQHVLDVNMERVGVQFTRDQILRYNDWVRHHVPPENLITMELSQGWEPLAKFLDKPVPQEPFPHANDSAALNAKVRTIFLSAGLVWAGILCGVGVATWSGWRLWNGKAAIPGFA</sequence>
<dbReference type="Gene3D" id="3.40.50.300">
    <property type="entry name" value="P-loop containing nucleotide triphosphate hydrolases"/>
    <property type="match status" value="1"/>
</dbReference>
<keyword evidence="3" id="KW-1185">Reference proteome</keyword>
<keyword evidence="1" id="KW-1133">Transmembrane helix</keyword>
<evidence type="ECO:0008006" key="4">
    <source>
        <dbReference type="Google" id="ProtNLM"/>
    </source>
</evidence>
<evidence type="ECO:0000313" key="2">
    <source>
        <dbReference type="EMBL" id="KAK5989503.1"/>
    </source>
</evidence>
<comment type="caution">
    <text evidence="2">The sequence shown here is derived from an EMBL/GenBank/DDBJ whole genome shotgun (WGS) entry which is preliminary data.</text>
</comment>
<dbReference type="Pfam" id="PF17784">
    <property type="entry name" value="Sulfotransfer_4"/>
    <property type="match status" value="1"/>
</dbReference>
<accession>A0ABR0SBN7</accession>
<proteinExistence type="predicted"/>
<reference evidence="2 3" key="1">
    <citation type="submission" date="2024-01" db="EMBL/GenBank/DDBJ databases">
        <title>Complete genome of Cladobotryum mycophilum ATHUM6906.</title>
        <authorList>
            <person name="Christinaki A.C."/>
            <person name="Myridakis A.I."/>
            <person name="Kouvelis V.N."/>
        </authorList>
    </citation>
    <scope>NUCLEOTIDE SEQUENCE [LARGE SCALE GENOMIC DNA]</scope>
    <source>
        <strain evidence="2 3">ATHUM6906</strain>
    </source>
</reference>
<protein>
    <recommendedName>
        <fullName evidence="4">NAD dependent epimerase/dehydratase</fullName>
    </recommendedName>
</protein>
<organism evidence="2 3">
    <name type="scientific">Cladobotryum mycophilum</name>
    <dbReference type="NCBI Taxonomy" id="491253"/>
    <lineage>
        <taxon>Eukaryota</taxon>
        <taxon>Fungi</taxon>
        <taxon>Dikarya</taxon>
        <taxon>Ascomycota</taxon>
        <taxon>Pezizomycotina</taxon>
        <taxon>Sordariomycetes</taxon>
        <taxon>Hypocreomycetidae</taxon>
        <taxon>Hypocreales</taxon>
        <taxon>Hypocreaceae</taxon>
        <taxon>Cladobotryum</taxon>
    </lineage>
</organism>
<feature type="transmembrane region" description="Helical" evidence="1">
    <location>
        <begin position="230"/>
        <end position="250"/>
    </location>
</feature>
<name>A0ABR0SBN7_9HYPO</name>
<dbReference type="SUPFAM" id="SSF52540">
    <property type="entry name" value="P-loop containing nucleoside triphosphate hydrolases"/>
    <property type="match status" value="1"/>
</dbReference>
<evidence type="ECO:0000256" key="1">
    <source>
        <dbReference type="SAM" id="Phobius"/>
    </source>
</evidence>
<dbReference type="InterPro" id="IPR027417">
    <property type="entry name" value="P-loop_NTPase"/>
</dbReference>